<evidence type="ECO:0000256" key="1">
    <source>
        <dbReference type="SAM" id="Phobius"/>
    </source>
</evidence>
<feature type="transmembrane region" description="Helical" evidence="1">
    <location>
        <begin position="94"/>
        <end position="116"/>
    </location>
</feature>
<keyword evidence="3" id="KW-1185">Reference proteome</keyword>
<organism evidence="2 3">
    <name type="scientific">Pontibacter rugosus</name>
    <dbReference type="NCBI Taxonomy" id="1745966"/>
    <lineage>
        <taxon>Bacteria</taxon>
        <taxon>Pseudomonadati</taxon>
        <taxon>Bacteroidota</taxon>
        <taxon>Cytophagia</taxon>
        <taxon>Cytophagales</taxon>
        <taxon>Hymenobacteraceae</taxon>
        <taxon>Pontibacter</taxon>
    </lineage>
</organism>
<proteinExistence type="predicted"/>
<keyword evidence="1" id="KW-0472">Membrane</keyword>
<dbReference type="EMBL" id="JBHTLD010000471">
    <property type="protein sequence ID" value="MFD1188892.1"/>
    <property type="molecule type" value="Genomic_DNA"/>
</dbReference>
<feature type="non-terminal residue" evidence="2">
    <location>
        <position position="1"/>
    </location>
</feature>
<evidence type="ECO:0000313" key="3">
    <source>
        <dbReference type="Proteomes" id="UP001597094"/>
    </source>
</evidence>
<comment type="caution">
    <text evidence="2">The sequence shown here is derived from an EMBL/GenBank/DDBJ whole genome shotgun (WGS) entry which is preliminary data.</text>
</comment>
<evidence type="ECO:0000313" key="2">
    <source>
        <dbReference type="EMBL" id="MFD1188892.1"/>
    </source>
</evidence>
<dbReference type="Proteomes" id="UP001597094">
    <property type="component" value="Unassembled WGS sequence"/>
</dbReference>
<dbReference type="RefSeq" id="WP_377533118.1">
    <property type="nucleotide sequence ID" value="NZ_JBHTLD010000471.1"/>
</dbReference>
<accession>A0ABW3SY40</accession>
<keyword evidence="1" id="KW-0812">Transmembrane</keyword>
<dbReference type="PANTHER" id="PTHR43424:SF1">
    <property type="entry name" value="LOCUS PUTATIVE PROTEIN 1-RELATED"/>
    <property type="match status" value="1"/>
</dbReference>
<keyword evidence="1" id="KW-1133">Transmembrane helix</keyword>
<feature type="transmembrane region" description="Helical" evidence="1">
    <location>
        <begin position="183"/>
        <end position="201"/>
    </location>
</feature>
<dbReference type="InterPro" id="IPR052556">
    <property type="entry name" value="PolySynth_Transporter"/>
</dbReference>
<sequence>HISKARYLLKESWPLMVSGLVVMVYMKIDQIMIKEMMNTTAVGIYSAAMRLSEAWYFVPMLISQSLFPAILSAKKSDEALYKLRLQRLLNLMMFFSLVIAIIFTFLSDWIINFLYGPSFDGAGDILSIQVWAGVAVSSGVVSSNWFLIEGLQKYSMYRTSVGAVINVILNLILIPLYGIAGSAVATLISQFVASVLLNAFFSSTRVIFKLQTRAILGIGLLGNREPV</sequence>
<protein>
    <submittedName>
        <fullName evidence="2">Flippase</fullName>
    </submittedName>
</protein>
<dbReference type="PANTHER" id="PTHR43424">
    <property type="entry name" value="LOCUS PUTATIVE PROTEIN 1-RELATED"/>
    <property type="match status" value="1"/>
</dbReference>
<feature type="transmembrane region" description="Helical" evidence="1">
    <location>
        <begin position="128"/>
        <end position="148"/>
    </location>
</feature>
<gene>
    <name evidence="2" type="ORF">ACFQ2O_21995</name>
</gene>
<feature type="transmembrane region" description="Helical" evidence="1">
    <location>
        <begin position="160"/>
        <end position="177"/>
    </location>
</feature>
<name>A0ABW3SY40_9BACT</name>
<dbReference type="CDD" id="cd13128">
    <property type="entry name" value="MATE_Wzx_like"/>
    <property type="match status" value="1"/>
</dbReference>
<reference evidence="3" key="1">
    <citation type="journal article" date="2019" name="Int. J. Syst. Evol. Microbiol.">
        <title>The Global Catalogue of Microorganisms (GCM) 10K type strain sequencing project: providing services to taxonomists for standard genome sequencing and annotation.</title>
        <authorList>
            <consortium name="The Broad Institute Genomics Platform"/>
            <consortium name="The Broad Institute Genome Sequencing Center for Infectious Disease"/>
            <person name="Wu L."/>
            <person name="Ma J."/>
        </authorList>
    </citation>
    <scope>NUCLEOTIDE SEQUENCE [LARGE SCALE GENOMIC DNA]</scope>
    <source>
        <strain evidence="3">JCM 31319</strain>
    </source>
</reference>
<dbReference type="Pfam" id="PF13440">
    <property type="entry name" value="Polysacc_synt_3"/>
    <property type="match status" value="1"/>
</dbReference>